<organism evidence="2 3">
    <name type="scientific">Pichia inconspicua</name>
    <dbReference type="NCBI Taxonomy" id="52247"/>
    <lineage>
        <taxon>Eukaryota</taxon>
        <taxon>Fungi</taxon>
        <taxon>Dikarya</taxon>
        <taxon>Ascomycota</taxon>
        <taxon>Saccharomycotina</taxon>
        <taxon>Pichiomycetes</taxon>
        <taxon>Pichiales</taxon>
        <taxon>Pichiaceae</taxon>
        <taxon>Pichia</taxon>
    </lineage>
</organism>
<feature type="compositionally biased region" description="Basic and acidic residues" evidence="1">
    <location>
        <begin position="23"/>
        <end position="35"/>
    </location>
</feature>
<name>A0A4T0X8G3_9ASCO</name>
<proteinExistence type="predicted"/>
<gene>
    <name evidence="2" type="ORF">CANINC_000048</name>
</gene>
<evidence type="ECO:0000256" key="1">
    <source>
        <dbReference type="SAM" id="MobiDB-lite"/>
    </source>
</evidence>
<comment type="caution">
    <text evidence="2">The sequence shown here is derived from an EMBL/GenBank/DDBJ whole genome shotgun (WGS) entry which is preliminary data.</text>
</comment>
<evidence type="ECO:0000313" key="2">
    <source>
        <dbReference type="EMBL" id="TID31337.1"/>
    </source>
</evidence>
<protein>
    <submittedName>
        <fullName evidence="2">Uncharacterized protein</fullName>
    </submittedName>
</protein>
<dbReference type="OrthoDB" id="3997036at2759"/>
<sequence>MSENINMIERAIDHSDQENADILRGKHNGNRDTKLEQASSSRGEINERAVLRSKSSNSFNPNISKLNAERPSKGNLFANLGNANKARKVMSQFSIFEPQKILKSETLGDKIRLHDSTSLKRSTSQFKVAEESKSLSKSSTLAGDLFSSSFGSSIGDQSSNSKDARKIKSQLTMTINNDMAEFFKKSKMEEQEKLGIEVGGSLDREYNQTRKDTKLLDEITFADESQDISNMKKLTTERDSPVYQRTRKVNIQNLLSSSTDDDEFGETTFDFKDINVGDTNAKHLEDLILSRAKNDSENFEIEYTSSRSANAIYDETTPDVVLEGIYKPIPKKLLHSMWSDKPLTETEVQSFEDPLSLKQTWNNRSKEDTEVFALKNEDMLKTEDFELEFSDIEEESDEKELLKLKEFYDNSHKI</sequence>
<evidence type="ECO:0000313" key="3">
    <source>
        <dbReference type="Proteomes" id="UP000307173"/>
    </source>
</evidence>
<dbReference type="Proteomes" id="UP000307173">
    <property type="component" value="Unassembled WGS sequence"/>
</dbReference>
<dbReference type="AlphaFoldDB" id="A0A4T0X8G3"/>
<feature type="region of interest" description="Disordered" evidence="1">
    <location>
        <begin position="23"/>
        <end position="47"/>
    </location>
</feature>
<accession>A0A4T0X8G3</accession>
<reference evidence="2 3" key="1">
    <citation type="journal article" date="2019" name="Front. Genet.">
        <title>Whole-Genome Sequencing of the Opportunistic Yeast Pathogen Candida inconspicua Uncovers Its Hybrid Origin.</title>
        <authorList>
            <person name="Mixao V."/>
            <person name="Hansen A.P."/>
            <person name="Saus E."/>
            <person name="Boekhout T."/>
            <person name="Lass-Florl C."/>
            <person name="Gabaldon T."/>
        </authorList>
    </citation>
    <scope>NUCLEOTIDE SEQUENCE [LARGE SCALE GENOMIC DNA]</scope>
    <source>
        <strain evidence="2 3">CBS 180</strain>
    </source>
</reference>
<keyword evidence="3" id="KW-1185">Reference proteome</keyword>
<dbReference type="EMBL" id="SELW01000012">
    <property type="protein sequence ID" value="TID31337.1"/>
    <property type="molecule type" value="Genomic_DNA"/>
</dbReference>